<gene>
    <name evidence="1" type="ORF">FSB_LOCUS11198</name>
</gene>
<reference evidence="1" key="1">
    <citation type="submission" date="2018-02" db="EMBL/GenBank/DDBJ databases">
        <authorList>
            <person name="Cohen D.B."/>
            <person name="Kent A.D."/>
        </authorList>
    </citation>
    <scope>NUCLEOTIDE SEQUENCE</scope>
</reference>
<dbReference type="AlphaFoldDB" id="A0A2N9EX45"/>
<evidence type="ECO:0000313" key="1">
    <source>
        <dbReference type="EMBL" id="SPC83316.1"/>
    </source>
</evidence>
<sequence length="61" mass="6854">MEEICWSLWVARASNEFLSFVGKNWPSQWPTRSSLIVDVWWASGLGSKPSAVLDMAIEVAL</sequence>
<name>A0A2N9EX45_FAGSY</name>
<organism evidence="1">
    <name type="scientific">Fagus sylvatica</name>
    <name type="common">Beechnut</name>
    <dbReference type="NCBI Taxonomy" id="28930"/>
    <lineage>
        <taxon>Eukaryota</taxon>
        <taxon>Viridiplantae</taxon>
        <taxon>Streptophyta</taxon>
        <taxon>Embryophyta</taxon>
        <taxon>Tracheophyta</taxon>
        <taxon>Spermatophyta</taxon>
        <taxon>Magnoliopsida</taxon>
        <taxon>eudicotyledons</taxon>
        <taxon>Gunneridae</taxon>
        <taxon>Pentapetalae</taxon>
        <taxon>rosids</taxon>
        <taxon>fabids</taxon>
        <taxon>Fagales</taxon>
        <taxon>Fagaceae</taxon>
        <taxon>Fagus</taxon>
    </lineage>
</organism>
<dbReference type="EMBL" id="OIVN01000637">
    <property type="protein sequence ID" value="SPC83316.1"/>
    <property type="molecule type" value="Genomic_DNA"/>
</dbReference>
<protein>
    <submittedName>
        <fullName evidence="1">Uncharacterized protein</fullName>
    </submittedName>
</protein>
<accession>A0A2N9EX45</accession>
<proteinExistence type="predicted"/>